<reference evidence="11 12" key="1">
    <citation type="submission" date="2019-03" db="EMBL/GenBank/DDBJ databases">
        <title>Arenimonas daejeonensis sp. nov., isolated from compost.</title>
        <authorList>
            <person name="Jeon C.O."/>
        </authorList>
    </citation>
    <scope>NUCLEOTIDE SEQUENCE [LARGE SCALE GENOMIC DNA]</scope>
    <source>
        <strain evidence="11 12">R29</strain>
    </source>
</reference>
<dbReference type="GO" id="GO:0005886">
    <property type="term" value="C:plasma membrane"/>
    <property type="evidence" value="ECO:0007669"/>
    <property type="project" value="UniProtKB-SubCell"/>
</dbReference>
<dbReference type="InterPro" id="IPR043968">
    <property type="entry name" value="SGNH"/>
</dbReference>
<evidence type="ECO:0000313" key="12">
    <source>
        <dbReference type="Proteomes" id="UP000305760"/>
    </source>
</evidence>
<dbReference type="EMBL" id="SMDR01000002">
    <property type="protein sequence ID" value="TNJ33850.1"/>
    <property type="molecule type" value="Genomic_DNA"/>
</dbReference>
<dbReference type="GO" id="GO:0016788">
    <property type="term" value="F:hydrolase activity, acting on ester bonds"/>
    <property type="evidence" value="ECO:0007669"/>
    <property type="project" value="UniProtKB-ARBA"/>
</dbReference>
<keyword evidence="3 11" id="KW-0808">Transferase</keyword>
<evidence type="ECO:0000256" key="7">
    <source>
        <dbReference type="ARBA" id="ARBA00023315"/>
    </source>
</evidence>
<dbReference type="InterPro" id="IPR050879">
    <property type="entry name" value="Acyltransferase_3"/>
</dbReference>
<dbReference type="PANTHER" id="PTHR23028:SF53">
    <property type="entry name" value="ACYL_TRANSF_3 DOMAIN-CONTAINING PROTEIN"/>
    <property type="match status" value="1"/>
</dbReference>
<evidence type="ECO:0000256" key="4">
    <source>
        <dbReference type="ARBA" id="ARBA00022692"/>
    </source>
</evidence>
<dbReference type="Proteomes" id="UP000305760">
    <property type="component" value="Unassembled WGS sequence"/>
</dbReference>
<evidence type="ECO:0000256" key="2">
    <source>
        <dbReference type="ARBA" id="ARBA00022475"/>
    </source>
</evidence>
<evidence type="ECO:0000256" key="6">
    <source>
        <dbReference type="ARBA" id="ARBA00023136"/>
    </source>
</evidence>
<keyword evidence="2" id="KW-1003">Cell membrane</keyword>
<proteinExistence type="predicted"/>
<keyword evidence="7 11" id="KW-0012">Acyltransferase</keyword>
<dbReference type="GO" id="GO:0009103">
    <property type="term" value="P:lipopolysaccharide biosynthetic process"/>
    <property type="evidence" value="ECO:0007669"/>
    <property type="project" value="TreeGrafter"/>
</dbReference>
<evidence type="ECO:0000259" key="10">
    <source>
        <dbReference type="Pfam" id="PF19040"/>
    </source>
</evidence>
<feature type="transmembrane region" description="Helical" evidence="8">
    <location>
        <begin position="165"/>
        <end position="186"/>
    </location>
</feature>
<dbReference type="OrthoDB" id="9767863at2"/>
<keyword evidence="6 8" id="KW-0472">Membrane</keyword>
<feature type="domain" description="SGNH" evidence="10">
    <location>
        <begin position="477"/>
        <end position="703"/>
    </location>
</feature>
<accession>A0A5C4RRP1</accession>
<keyword evidence="4 8" id="KW-0812">Transmembrane</keyword>
<feature type="transmembrane region" description="Helical" evidence="8">
    <location>
        <begin position="62"/>
        <end position="81"/>
    </location>
</feature>
<comment type="subcellular location">
    <subcellularLocation>
        <location evidence="1">Cell membrane</location>
        <topology evidence="1">Multi-pass membrane protein</topology>
    </subcellularLocation>
</comment>
<dbReference type="InterPro" id="IPR002656">
    <property type="entry name" value="Acyl_transf_3_dom"/>
</dbReference>
<protein>
    <submittedName>
        <fullName evidence="11">Acyltransferase</fullName>
    </submittedName>
</protein>
<dbReference type="Gene3D" id="3.40.50.1110">
    <property type="entry name" value="SGNH hydrolase"/>
    <property type="match status" value="1"/>
</dbReference>
<feature type="transmembrane region" description="Helical" evidence="8">
    <location>
        <begin position="402"/>
        <end position="424"/>
    </location>
</feature>
<dbReference type="Pfam" id="PF19040">
    <property type="entry name" value="SGNH"/>
    <property type="match status" value="1"/>
</dbReference>
<feature type="transmembrane region" description="Helical" evidence="8">
    <location>
        <begin position="257"/>
        <end position="274"/>
    </location>
</feature>
<dbReference type="AlphaFoldDB" id="A0A5C4RRP1"/>
<organism evidence="11 12">
    <name type="scientific">Arenimonas terrae</name>
    <dbReference type="NCBI Taxonomy" id="2546226"/>
    <lineage>
        <taxon>Bacteria</taxon>
        <taxon>Pseudomonadati</taxon>
        <taxon>Pseudomonadota</taxon>
        <taxon>Gammaproteobacteria</taxon>
        <taxon>Lysobacterales</taxon>
        <taxon>Lysobacteraceae</taxon>
        <taxon>Arenimonas</taxon>
    </lineage>
</organism>
<keyword evidence="5 8" id="KW-1133">Transmembrane helix</keyword>
<gene>
    <name evidence="11" type="ORF">E1B00_11010</name>
</gene>
<keyword evidence="12" id="KW-1185">Reference proteome</keyword>
<name>A0A5C4RRP1_9GAMM</name>
<feature type="transmembrane region" description="Helical" evidence="8">
    <location>
        <begin position="280"/>
        <end position="298"/>
    </location>
</feature>
<evidence type="ECO:0000313" key="11">
    <source>
        <dbReference type="EMBL" id="TNJ33850.1"/>
    </source>
</evidence>
<evidence type="ECO:0000256" key="1">
    <source>
        <dbReference type="ARBA" id="ARBA00004651"/>
    </source>
</evidence>
<dbReference type="SUPFAM" id="SSF52266">
    <property type="entry name" value="SGNH hydrolase"/>
    <property type="match status" value="1"/>
</dbReference>
<comment type="caution">
    <text evidence="11">The sequence shown here is derived from an EMBL/GenBank/DDBJ whole genome shotgun (WGS) entry which is preliminary data.</text>
</comment>
<evidence type="ECO:0000256" key="3">
    <source>
        <dbReference type="ARBA" id="ARBA00022679"/>
    </source>
</evidence>
<feature type="domain" description="Acyltransferase 3" evidence="9">
    <location>
        <begin position="35"/>
        <end position="363"/>
    </location>
</feature>
<dbReference type="InterPro" id="IPR036514">
    <property type="entry name" value="SGNH_hydro_sf"/>
</dbReference>
<sequence length="713" mass="76390">MPPPGWLDRASGHRRPDLWSVLMTAGTHVSGFRPDIQGLRAIAVGVVLVFHIWPQWLPGGYVGVDAFFVISGYLITSLLARELEARNDISMRGFYGRRVRRLLPAASLVLVFTAVATLLVAPRFKWMEVAQDIVASALYAQNWRLMANSVDYLAAEEAVGPLQHFWSLAIEEQFYIVWPALILLVARSASRNPQLRRMLLTATVALVSLASLAASVYLTSADPAIAYFASHTRVWELGVGCVLALMPWRGGAPALRALAGWLGLAMVLASAVFFTKQTPFPGYAALLPTLGTALAIWSGSGGHVAAPQRLLAVPPMQFLGDISYSLYLWHWPLIVFAGYAFGGAPGIGLGLALLAASLLFAWLSKRYVEDAFRTTHSPVPLPSGPTGGEPASAPAPRLRDGALALGVGCTAVALVSALAIGLLVKSRSESWENYAANADYPGALVLTAGATAPAGKDFIPSLESARSDLADAYGNGCHARPQDDVAKGCSIGAETGERTAVLIGDSHAANWIPAFEELGKATGWRVISYTKSACPLTLLDHSIRGKPYTECTTWSRDVIEQLRKSPPDMIVLGRSRNSRIFGSKGKADSDQRSTRMLEELVTELRGISPRVVLLQDTPRMPFDPPQCLAGDQPCSVPRAEAVAGFDPLVAAAAANPKAELIDMTDAICSPERCDSVVGNVLVWRDPHHLTAVYSRTLAPVLAQRLGLEPAAAQ</sequence>
<feature type="transmembrane region" description="Helical" evidence="8">
    <location>
        <begin position="102"/>
        <end position="121"/>
    </location>
</feature>
<dbReference type="Pfam" id="PF01757">
    <property type="entry name" value="Acyl_transf_3"/>
    <property type="match status" value="1"/>
</dbReference>
<evidence type="ECO:0000259" key="9">
    <source>
        <dbReference type="Pfam" id="PF01757"/>
    </source>
</evidence>
<evidence type="ECO:0000256" key="8">
    <source>
        <dbReference type="SAM" id="Phobius"/>
    </source>
</evidence>
<feature type="transmembrane region" description="Helical" evidence="8">
    <location>
        <begin position="336"/>
        <end position="363"/>
    </location>
</feature>
<feature type="transmembrane region" description="Helical" evidence="8">
    <location>
        <begin position="198"/>
        <end position="218"/>
    </location>
</feature>
<dbReference type="GO" id="GO:0016747">
    <property type="term" value="F:acyltransferase activity, transferring groups other than amino-acyl groups"/>
    <property type="evidence" value="ECO:0007669"/>
    <property type="project" value="InterPro"/>
</dbReference>
<dbReference type="PANTHER" id="PTHR23028">
    <property type="entry name" value="ACETYLTRANSFERASE"/>
    <property type="match status" value="1"/>
</dbReference>
<evidence type="ECO:0000256" key="5">
    <source>
        <dbReference type="ARBA" id="ARBA00022989"/>
    </source>
</evidence>